<reference evidence="9" key="1">
    <citation type="submission" date="2016-12" db="EMBL/GenBank/DDBJ databases">
        <title>An insight into the sialome and mialome of the sand fly, Nyssomyia neivai.</title>
        <authorList>
            <person name="Sebastian V."/>
            <person name="Goulart T.M."/>
            <person name="Oliveira W."/>
            <person name="Calvo E."/>
            <person name="Oliveira L.F."/>
            <person name="Pinto M.C."/>
            <person name="Rosselino A.M."/>
            <person name="Ribeiro J.M."/>
        </authorList>
    </citation>
    <scope>NUCLEOTIDE SEQUENCE</scope>
</reference>
<name>A0A1L8DW81_9DIPT</name>
<dbReference type="InterPro" id="IPR037202">
    <property type="entry name" value="ESCRT_assembly_dom"/>
</dbReference>
<evidence type="ECO:0000256" key="3">
    <source>
        <dbReference type="ARBA" id="ARBA00022448"/>
    </source>
</evidence>
<dbReference type="AlphaFoldDB" id="A0A1L8DW81"/>
<dbReference type="Gene3D" id="1.10.287.660">
    <property type="entry name" value="Helix hairpin bin"/>
    <property type="match status" value="1"/>
</dbReference>
<dbReference type="EMBL" id="GFDF01003411">
    <property type="protein sequence ID" value="JAV10673.1"/>
    <property type="molecule type" value="Transcribed_RNA"/>
</dbReference>
<evidence type="ECO:0000256" key="4">
    <source>
        <dbReference type="ARBA" id="ARBA00022753"/>
    </source>
</evidence>
<evidence type="ECO:0000256" key="2">
    <source>
        <dbReference type="ARBA" id="ARBA00007617"/>
    </source>
</evidence>
<keyword evidence="5 7" id="KW-0653">Protein transport</keyword>
<comment type="function">
    <text evidence="6">Component of the ESCRT-I complex, a regulator of vesicular trafficking process. Required for the sorting of endocytic ubiquitinated cargos into multivesicular bodies. May be involved in cell growth and differentiation.</text>
</comment>
<dbReference type="Pfam" id="PF07200">
    <property type="entry name" value="Mod_r"/>
    <property type="match status" value="1"/>
</dbReference>
<evidence type="ECO:0000259" key="8">
    <source>
        <dbReference type="PROSITE" id="PS51314"/>
    </source>
</evidence>
<evidence type="ECO:0000256" key="1">
    <source>
        <dbReference type="ARBA" id="ARBA00004633"/>
    </source>
</evidence>
<dbReference type="SUPFAM" id="SSF140111">
    <property type="entry name" value="Endosomal sorting complex assembly domain"/>
    <property type="match status" value="1"/>
</dbReference>
<sequence>MTTNIYMSQISQLLTYMSSDELKDLLNSDEKIDDRVNDATQSLEKEKEEIMLENRLKAEENLAREPQMIELRGRVNDLSQEGKSLYEIVEQKLGEIKSKSGSMSQDTALALLQTAAAESEEESEGIVKQFMDKEINVDNFLEVFQATRKTMHLRKLKADKMSELMRNTSAPATGGFGGYPGYPPVTGSVPYPTGPMPMPMPGFRHF</sequence>
<dbReference type="InterPro" id="IPR009851">
    <property type="entry name" value="Mod_r"/>
</dbReference>
<keyword evidence="3 7" id="KW-0813">Transport</keyword>
<dbReference type="GO" id="GO:0031902">
    <property type="term" value="C:late endosome membrane"/>
    <property type="evidence" value="ECO:0007669"/>
    <property type="project" value="UniProtKB-SubCell"/>
</dbReference>
<evidence type="ECO:0000313" key="9">
    <source>
        <dbReference type="EMBL" id="JAV10673.1"/>
    </source>
</evidence>
<dbReference type="GO" id="GO:0006612">
    <property type="term" value="P:protein targeting to membrane"/>
    <property type="evidence" value="ECO:0007669"/>
    <property type="project" value="TreeGrafter"/>
</dbReference>
<dbReference type="PANTHER" id="PTHR13678:SF27">
    <property type="entry name" value="LD45836P"/>
    <property type="match status" value="1"/>
</dbReference>
<evidence type="ECO:0000256" key="6">
    <source>
        <dbReference type="ARBA" id="ARBA00025010"/>
    </source>
</evidence>
<organism evidence="9">
    <name type="scientific">Nyssomyia neivai</name>
    <dbReference type="NCBI Taxonomy" id="330878"/>
    <lineage>
        <taxon>Eukaryota</taxon>
        <taxon>Metazoa</taxon>
        <taxon>Ecdysozoa</taxon>
        <taxon>Arthropoda</taxon>
        <taxon>Hexapoda</taxon>
        <taxon>Insecta</taxon>
        <taxon>Pterygota</taxon>
        <taxon>Neoptera</taxon>
        <taxon>Endopterygota</taxon>
        <taxon>Diptera</taxon>
        <taxon>Nematocera</taxon>
        <taxon>Psychodoidea</taxon>
        <taxon>Psychodidae</taxon>
        <taxon>Nyssomyia</taxon>
    </lineage>
</organism>
<dbReference type="PROSITE" id="PS51314">
    <property type="entry name" value="VPS37_C"/>
    <property type="match status" value="1"/>
</dbReference>
<dbReference type="PANTHER" id="PTHR13678">
    <property type="entry name" value="VACUOLAR PROTEIN SORTING-ASSOCIATED PROTEIN 37"/>
    <property type="match status" value="1"/>
</dbReference>
<dbReference type="InterPro" id="IPR029012">
    <property type="entry name" value="Helix_hairpin_bin_sf"/>
</dbReference>
<keyword evidence="4" id="KW-0967">Endosome</keyword>
<evidence type="ECO:0000256" key="5">
    <source>
        <dbReference type="ARBA" id="ARBA00022927"/>
    </source>
</evidence>
<proteinExistence type="inferred from homology"/>
<evidence type="ECO:0000256" key="7">
    <source>
        <dbReference type="PROSITE-ProRule" id="PRU00646"/>
    </source>
</evidence>
<protein>
    <submittedName>
        <fullName evidence="9">Putative vacuolar protein</fullName>
    </submittedName>
</protein>
<dbReference type="GO" id="GO:0043162">
    <property type="term" value="P:ubiquitin-dependent protein catabolic process via the multivesicular body sorting pathway"/>
    <property type="evidence" value="ECO:0007669"/>
    <property type="project" value="TreeGrafter"/>
</dbReference>
<dbReference type="GO" id="GO:0006623">
    <property type="term" value="P:protein targeting to vacuole"/>
    <property type="evidence" value="ECO:0007669"/>
    <property type="project" value="TreeGrafter"/>
</dbReference>
<accession>A0A1L8DW81</accession>
<comment type="similarity">
    <text evidence="2">Belongs to the VPS37 family.</text>
</comment>
<feature type="domain" description="VPS37 C-terminal" evidence="8">
    <location>
        <begin position="86"/>
        <end position="175"/>
    </location>
</feature>
<dbReference type="GO" id="GO:0000813">
    <property type="term" value="C:ESCRT I complex"/>
    <property type="evidence" value="ECO:0007669"/>
    <property type="project" value="TreeGrafter"/>
</dbReference>
<comment type="subcellular location">
    <subcellularLocation>
        <location evidence="1">Late endosome membrane</location>
        <topology evidence="1">Peripheral membrane protein</topology>
    </subcellularLocation>
</comment>